<proteinExistence type="predicted"/>
<reference evidence="2 3" key="1">
    <citation type="submission" date="2020-07" db="EMBL/GenBank/DDBJ databases">
        <title>Sequencing the genomes of 1000 actinobacteria strains.</title>
        <authorList>
            <person name="Klenk H.-P."/>
        </authorList>
    </citation>
    <scope>NUCLEOTIDE SEQUENCE [LARGE SCALE GENOMIC DNA]</scope>
    <source>
        <strain evidence="2 3">DSM 26487</strain>
    </source>
</reference>
<dbReference type="RefSeq" id="WP_343051751.1">
    <property type="nucleotide sequence ID" value="NZ_JACBZR010000001.1"/>
</dbReference>
<name>A0A7Z0DRB7_9ACTN</name>
<evidence type="ECO:0000313" key="3">
    <source>
        <dbReference type="Proteomes" id="UP000564496"/>
    </source>
</evidence>
<protein>
    <submittedName>
        <fullName evidence="2">Putative NAD(P)/FAD-binding protein YdhS</fullName>
    </submittedName>
</protein>
<dbReference type="InterPro" id="IPR038732">
    <property type="entry name" value="HpyO/CreE_NAD-binding"/>
</dbReference>
<feature type="domain" description="FAD-dependent urate hydroxylase HpyO/Asp monooxygenase CreE-like FAD/NAD(P)-binding" evidence="1">
    <location>
        <begin position="17"/>
        <end position="162"/>
    </location>
</feature>
<keyword evidence="3" id="KW-1185">Reference proteome</keyword>
<dbReference type="EMBL" id="JACBZR010000001">
    <property type="protein sequence ID" value="NYI79977.1"/>
    <property type="molecule type" value="Genomic_DNA"/>
</dbReference>
<evidence type="ECO:0000259" key="1">
    <source>
        <dbReference type="Pfam" id="PF13454"/>
    </source>
</evidence>
<dbReference type="PANTHER" id="PTHR40254">
    <property type="entry name" value="BLR0577 PROTEIN"/>
    <property type="match status" value="1"/>
</dbReference>
<dbReference type="Gene3D" id="3.50.50.60">
    <property type="entry name" value="FAD/NAD(P)-binding domain"/>
    <property type="match status" value="2"/>
</dbReference>
<dbReference type="InterPro" id="IPR052189">
    <property type="entry name" value="L-asp_N-monooxygenase_NS-form"/>
</dbReference>
<dbReference type="InterPro" id="IPR036188">
    <property type="entry name" value="FAD/NAD-bd_sf"/>
</dbReference>
<dbReference type="AlphaFoldDB" id="A0A7Z0DRB7"/>
<gene>
    <name evidence="2" type="ORF">BJ988_004625</name>
</gene>
<dbReference type="PANTHER" id="PTHR40254:SF1">
    <property type="entry name" value="BLR0577 PROTEIN"/>
    <property type="match status" value="1"/>
</dbReference>
<accession>A0A7Z0DRB7</accession>
<sequence length="453" mass="48061">MTTDAAPPMPTSSPMVAIVGGGASGTLTAINLLRRGASVTLFESRGEAGYGVAYSTTDGRHLLNVRANNMSGFPDDRDDLLDWAAAAAAGVELGPTDFLPRRDYSRYLRDRLAQAAEAGQGTLETVGETVIDVEPIGPGFRILTSDDDEGHAADAVVLAYGNPPPQPLAGLPEASWNLSDPWDVARISALPKDATVLVVGTGLTAIDTTVTLLDDSPARRVIMVSRHGLVPSPHVDDQFTSWVTPVPDGPLTADGIAALVREQIEHATGLGVDWRAVIDGLRGPTQSIWRRLPELERRRFRELYAREWEVRRHRMAPRIAAFLRAYQAEGRLEILGGGVLGCGTDTAGRPVVSLADGDHMVTAVINCTGPSPDITRTDNPLLLALQKRGLIAPDPLRLGIDVTEDGHVIGAGGRVVPNLLTVGPPCKGALYEATAIPEIRVQAAAVAAHLTSE</sequence>
<dbReference type="Pfam" id="PF13454">
    <property type="entry name" value="NAD_binding_9"/>
    <property type="match status" value="1"/>
</dbReference>
<organism evidence="2 3">
    <name type="scientific">Nocardioides panzhihuensis</name>
    <dbReference type="NCBI Taxonomy" id="860243"/>
    <lineage>
        <taxon>Bacteria</taxon>
        <taxon>Bacillati</taxon>
        <taxon>Actinomycetota</taxon>
        <taxon>Actinomycetes</taxon>
        <taxon>Propionibacteriales</taxon>
        <taxon>Nocardioidaceae</taxon>
        <taxon>Nocardioides</taxon>
    </lineage>
</organism>
<dbReference type="Proteomes" id="UP000564496">
    <property type="component" value="Unassembled WGS sequence"/>
</dbReference>
<dbReference type="SUPFAM" id="SSF51905">
    <property type="entry name" value="FAD/NAD(P)-binding domain"/>
    <property type="match status" value="1"/>
</dbReference>
<comment type="caution">
    <text evidence="2">The sequence shown here is derived from an EMBL/GenBank/DDBJ whole genome shotgun (WGS) entry which is preliminary data.</text>
</comment>
<evidence type="ECO:0000313" key="2">
    <source>
        <dbReference type="EMBL" id="NYI79977.1"/>
    </source>
</evidence>